<dbReference type="InterPro" id="IPR011006">
    <property type="entry name" value="CheY-like_superfamily"/>
</dbReference>
<feature type="coiled-coil region" evidence="13">
    <location>
        <begin position="257"/>
        <end position="313"/>
    </location>
</feature>
<dbReference type="InterPro" id="IPR029016">
    <property type="entry name" value="GAF-like_dom_sf"/>
</dbReference>
<dbReference type="InterPro" id="IPR052162">
    <property type="entry name" value="Sensor_kinase/Photoreceptor"/>
</dbReference>
<feature type="domain" description="PAC" evidence="17">
    <location>
        <begin position="759"/>
        <end position="809"/>
    </location>
</feature>
<evidence type="ECO:0000256" key="3">
    <source>
        <dbReference type="ARBA" id="ARBA00012438"/>
    </source>
</evidence>
<dbReference type="Pfam" id="PF08448">
    <property type="entry name" value="PAS_4"/>
    <property type="match status" value="2"/>
</dbReference>
<dbReference type="PROSITE" id="PS50112">
    <property type="entry name" value="PAS"/>
    <property type="match status" value="7"/>
</dbReference>
<gene>
    <name evidence="18" type="ORF">HNQ61_003869</name>
</gene>
<evidence type="ECO:0000256" key="11">
    <source>
        <dbReference type="ARBA" id="ARBA00023136"/>
    </source>
</evidence>
<dbReference type="InterPro" id="IPR005467">
    <property type="entry name" value="His_kinase_dom"/>
</dbReference>
<comment type="catalytic activity">
    <reaction evidence="1">
        <text>ATP + protein L-histidine = ADP + protein N-phospho-L-histidine.</text>
        <dbReference type="EC" id="2.7.13.3"/>
    </reaction>
</comment>
<feature type="coiled-coil region" evidence="13">
    <location>
        <begin position="1301"/>
        <end position="1328"/>
    </location>
</feature>
<dbReference type="InterPro" id="IPR001789">
    <property type="entry name" value="Sig_transdc_resp-reg_receiver"/>
</dbReference>
<dbReference type="SUPFAM" id="SSF47384">
    <property type="entry name" value="Homodimeric domain of signal transducing histidine kinase"/>
    <property type="match status" value="1"/>
</dbReference>
<protein>
    <recommendedName>
        <fullName evidence="3">histidine kinase</fullName>
        <ecNumber evidence="3">2.7.13.3</ecNumber>
    </recommendedName>
</protein>
<dbReference type="GO" id="GO:0005524">
    <property type="term" value="F:ATP binding"/>
    <property type="evidence" value="ECO:0007669"/>
    <property type="project" value="UniProtKB-KW"/>
</dbReference>
<dbReference type="SMART" id="SM00448">
    <property type="entry name" value="REC"/>
    <property type="match status" value="1"/>
</dbReference>
<dbReference type="SUPFAM" id="SSF52172">
    <property type="entry name" value="CheY-like"/>
    <property type="match status" value="1"/>
</dbReference>
<dbReference type="FunFam" id="1.10.287.130:FF:000004">
    <property type="entry name" value="Ethylene receptor 1"/>
    <property type="match status" value="1"/>
</dbReference>
<feature type="domain" description="PAC" evidence="17">
    <location>
        <begin position="1259"/>
        <end position="1310"/>
    </location>
</feature>
<dbReference type="SMART" id="SM00388">
    <property type="entry name" value="HisKA"/>
    <property type="match status" value="1"/>
</dbReference>
<name>A0A841H2F3_9BACT</name>
<dbReference type="GO" id="GO:0016020">
    <property type="term" value="C:membrane"/>
    <property type="evidence" value="ECO:0007669"/>
    <property type="project" value="UniProtKB-SubCell"/>
</dbReference>
<dbReference type="PANTHER" id="PTHR43304:SF1">
    <property type="entry name" value="PAC DOMAIN-CONTAINING PROTEIN"/>
    <property type="match status" value="1"/>
</dbReference>
<evidence type="ECO:0000259" key="16">
    <source>
        <dbReference type="PROSITE" id="PS50112"/>
    </source>
</evidence>
<dbReference type="Gene3D" id="3.40.50.2300">
    <property type="match status" value="1"/>
</dbReference>
<evidence type="ECO:0000256" key="5">
    <source>
        <dbReference type="ARBA" id="ARBA00022679"/>
    </source>
</evidence>
<evidence type="ECO:0000256" key="2">
    <source>
        <dbReference type="ARBA" id="ARBA00004370"/>
    </source>
</evidence>
<dbReference type="InterPro" id="IPR001610">
    <property type="entry name" value="PAC"/>
</dbReference>
<keyword evidence="4 12" id="KW-0597">Phosphoprotein</keyword>
<evidence type="ECO:0000259" key="17">
    <source>
        <dbReference type="PROSITE" id="PS50113"/>
    </source>
</evidence>
<evidence type="ECO:0000256" key="12">
    <source>
        <dbReference type="PROSITE-ProRule" id="PRU00169"/>
    </source>
</evidence>
<dbReference type="InterPro" id="IPR003594">
    <property type="entry name" value="HATPase_dom"/>
</dbReference>
<reference evidence="18 19" key="1">
    <citation type="submission" date="2020-08" db="EMBL/GenBank/DDBJ databases">
        <title>Genomic Encyclopedia of Type Strains, Phase IV (KMG-IV): sequencing the most valuable type-strain genomes for metagenomic binning, comparative biology and taxonomic classification.</title>
        <authorList>
            <person name="Goeker M."/>
        </authorList>
    </citation>
    <scope>NUCLEOTIDE SEQUENCE [LARGE SCALE GENOMIC DNA]</scope>
    <source>
        <strain evidence="18 19">DSM 29007</strain>
    </source>
</reference>
<keyword evidence="9" id="KW-0067">ATP-binding</keyword>
<keyword evidence="13" id="KW-0175">Coiled coil</keyword>
<evidence type="ECO:0000256" key="13">
    <source>
        <dbReference type="SAM" id="Coils"/>
    </source>
</evidence>
<evidence type="ECO:0000256" key="6">
    <source>
        <dbReference type="ARBA" id="ARBA00022692"/>
    </source>
</evidence>
<dbReference type="InterPro" id="IPR013655">
    <property type="entry name" value="PAS_fold_3"/>
</dbReference>
<feature type="domain" description="Response regulatory" evidence="15">
    <location>
        <begin position="1576"/>
        <end position="1693"/>
    </location>
</feature>
<keyword evidence="7" id="KW-0547">Nucleotide-binding</keyword>
<dbReference type="Proteomes" id="UP000582837">
    <property type="component" value="Unassembled WGS sequence"/>
</dbReference>
<feature type="domain" description="PAS" evidence="16">
    <location>
        <begin position="684"/>
        <end position="755"/>
    </location>
</feature>
<proteinExistence type="predicted"/>
<feature type="domain" description="PAS" evidence="16">
    <location>
        <begin position="1059"/>
        <end position="1114"/>
    </location>
</feature>
<dbReference type="InterPro" id="IPR036097">
    <property type="entry name" value="HisK_dim/P_sf"/>
</dbReference>
<sequence length="1700" mass="187011">MSQSVSHAGLAPELARALAQVPRVGDPASSPAHRMRVLAAAAQHAARARSTAKVQAVIQAALPAAIRADGVVLRLDGDTESATHESALVRSVGDGNEVFGALCIHGGPFTEEDEAAADAFAALAADAVSRLRLAERAARAEARLAIAEDSYRTLFDLTGEAISVLDVDTREVLDVNRAGREVHGRELDEFRDPAVPRVSSTRPEFSAERGAELLARAAAGEPQWYSWTTLTRDGDEIFWEARMMRIRLGGRDVLVNVARDVRERNAAEEALRRANEQLEARVAERTSELGSVNEALEEEVAEHEAAKEALLERTAEMEAIFRALPDLFFRLADDGTVLDYRAGDSAILAAPPEAFLWRRLHDLMPAEVMEIVDRAMARARETRAPEAAEYAMDLPHGRRDFEARIVPLGDGTFVTVVRDVTERAGAERALRDREAHFRRMIENASDMVQIVGPDTLIVYTGPSMERLLGWTPEEIEGTSAMDYLHPDDVEPTLVQFGLMLQQPGVPVPASYRVRHKHGGYRWMEANAMTLAEDSGTQGVIVNARDVTERRVFEEALRLSEEQFRTLTEHSSDIPTIVSPTRGVLYVSPSVTRVLGWPQAEMMGPEARDLTHPDDLPLLMEALRAADAEPGATHSARYRVRHLDGSWRVVESIVRKTSAEAEAPLVLNTRDITGQTRAEEALRRSEEQFRLLSEHSSDVPSILSPTGESLYISPAVTRVLGYTPDEVKGHRGQTSRIHPDDVHNLAELMRATAADPSRPHGVHYRVRHRDGSWRVMETVARKTSPEPEAPLVANTRDITALRQAEEALRQREEQFRMLIEHSSDIPTIVSPTGEVIYVSPSITRMLGYLPEEMTGPEGMNTAHPDDLPVVARVLAAAAAEPGRTFSGQYRARHRDGSWRVLSSVVRKTGPEPEAPLVANTRDITEQTRAEEALREREEYFRRLIENAQDLITVIGPDGTRRFESAAIRNLYGYDREDAGGSAWDRLHPDDVAPARAALGSVMASPGRTITVELRFRAANGGWRHLECKARMLGTDPEEGIVVNSRDVTERVWAQAALREREDFFRRLTENTNDLMQVCDAEGFITYSASSSPAILGYTPEELLGRQVMDLLHPDDLAHAHVATAQVLGQPGLVDITEARFLHASGEYRWMESTARTLDPHSAASGIAFSLRDVSQRRAAQDAIRRSEEHFRRLTENASDMIVVVNEESFFLYHSPSVQRVLGYTPDELDSLRSLDVIHPDDVAGVAQALERMCAEPGTTHTMEYRFPHADGGWRTLESTGRTLLPDSAAEGIVVNSRDVTDRRAAERALRRATDEAERANRAKSEFLSRMSHELRTPMNSILGFAQILAELELAPEDRKAVQHILSAGEHLLNLINEVLDIARIESGRQPLSLEPVQAGAVLREALDLVRPLAAARGISVAETAGPALGRYVRADRQRLAQVLLNLLSNAVKYNRPGGSVRLSCRVAEGEGAPRIVIRVEDDGYGIAPDKQDQLFTPFARLGAEQSGIEGTGLGLTLSQRLVGAMGGALRLEASSERGSVFRLDLDAAENPLDRAGAPAEPAEPADAGVPAEGAAATLLYIEDNLANLSLIERVLMGRPEWRLLPALQGQLGVEMAREHVPDVVLLDLHLPDLSGEEVLRQLRADPRTAHVPVVIISADATPRTLERLRADGAAAYLTKPLNVRLFLRTVDEALAGREGRG</sequence>
<feature type="domain" description="PAC" evidence="17">
    <location>
        <begin position="1133"/>
        <end position="1184"/>
    </location>
</feature>
<evidence type="ECO:0000313" key="18">
    <source>
        <dbReference type="EMBL" id="MBB6072207.1"/>
    </source>
</evidence>
<dbReference type="SMART" id="SM00387">
    <property type="entry name" value="HATPase_c"/>
    <property type="match status" value="1"/>
</dbReference>
<dbReference type="Gene3D" id="3.30.565.10">
    <property type="entry name" value="Histidine kinase-like ATPase, C-terminal domain"/>
    <property type="match status" value="1"/>
</dbReference>
<dbReference type="Gene3D" id="3.30.450.20">
    <property type="entry name" value="PAS domain"/>
    <property type="match status" value="9"/>
</dbReference>
<dbReference type="SMART" id="SM00091">
    <property type="entry name" value="PAS"/>
    <property type="match status" value="9"/>
</dbReference>
<feature type="domain" description="PAC" evidence="17">
    <location>
        <begin position="507"/>
        <end position="558"/>
    </location>
</feature>
<keyword evidence="11" id="KW-0472">Membrane</keyword>
<accession>A0A841H2F3</accession>
<feature type="domain" description="Histidine kinase" evidence="14">
    <location>
        <begin position="1328"/>
        <end position="1548"/>
    </location>
</feature>
<feature type="domain" description="PAS" evidence="16">
    <location>
        <begin position="559"/>
        <end position="625"/>
    </location>
</feature>
<organism evidence="18 19">
    <name type="scientific">Longimicrobium terrae</name>
    <dbReference type="NCBI Taxonomy" id="1639882"/>
    <lineage>
        <taxon>Bacteria</taxon>
        <taxon>Pseudomonadati</taxon>
        <taxon>Gemmatimonadota</taxon>
        <taxon>Longimicrobiia</taxon>
        <taxon>Longimicrobiales</taxon>
        <taxon>Longimicrobiaceae</taxon>
        <taxon>Longimicrobium</taxon>
    </lineage>
</organism>
<dbReference type="CDD" id="cd00130">
    <property type="entry name" value="PAS"/>
    <property type="match status" value="7"/>
</dbReference>
<dbReference type="EMBL" id="JACHIA010000013">
    <property type="protein sequence ID" value="MBB6072207.1"/>
    <property type="molecule type" value="Genomic_DNA"/>
</dbReference>
<dbReference type="PANTHER" id="PTHR43304">
    <property type="entry name" value="PHYTOCHROME-LIKE PROTEIN CPH1"/>
    <property type="match status" value="1"/>
</dbReference>
<dbReference type="SUPFAM" id="SSF55785">
    <property type="entry name" value="PYP-like sensor domain (PAS domain)"/>
    <property type="match status" value="9"/>
</dbReference>
<evidence type="ECO:0000256" key="8">
    <source>
        <dbReference type="ARBA" id="ARBA00022777"/>
    </source>
</evidence>
<dbReference type="InterPro" id="IPR036890">
    <property type="entry name" value="HATPase_C_sf"/>
</dbReference>
<dbReference type="Pfam" id="PF02518">
    <property type="entry name" value="HATPase_c"/>
    <property type="match status" value="1"/>
</dbReference>
<dbReference type="InterPro" id="IPR004358">
    <property type="entry name" value="Sig_transdc_His_kin-like_C"/>
</dbReference>
<dbReference type="SUPFAM" id="SSF55781">
    <property type="entry name" value="GAF domain-like"/>
    <property type="match status" value="1"/>
</dbReference>
<keyword evidence="5" id="KW-0808">Transferase</keyword>
<dbReference type="NCBIfam" id="TIGR00229">
    <property type="entry name" value="sensory_box"/>
    <property type="match status" value="8"/>
</dbReference>
<dbReference type="CDD" id="cd00082">
    <property type="entry name" value="HisKA"/>
    <property type="match status" value="1"/>
</dbReference>
<dbReference type="InterPro" id="IPR000700">
    <property type="entry name" value="PAS-assoc_C"/>
</dbReference>
<dbReference type="InterPro" id="IPR013656">
    <property type="entry name" value="PAS_4"/>
</dbReference>
<keyword evidence="8" id="KW-0418">Kinase</keyword>
<dbReference type="RefSeq" id="WP_170032142.1">
    <property type="nucleotide sequence ID" value="NZ_JABDTL010000001.1"/>
</dbReference>
<dbReference type="InterPro" id="IPR035965">
    <property type="entry name" value="PAS-like_dom_sf"/>
</dbReference>
<feature type="domain" description="PAS" evidence="16">
    <location>
        <begin position="433"/>
        <end position="490"/>
    </location>
</feature>
<dbReference type="EC" id="2.7.13.3" evidence="3"/>
<dbReference type="SMART" id="SM00086">
    <property type="entry name" value="PAC"/>
    <property type="match status" value="6"/>
</dbReference>
<keyword evidence="10" id="KW-1133">Transmembrane helix</keyword>
<dbReference type="PROSITE" id="PS50109">
    <property type="entry name" value="HIS_KIN"/>
    <property type="match status" value="1"/>
</dbReference>
<dbReference type="Pfam" id="PF00512">
    <property type="entry name" value="HisKA"/>
    <property type="match status" value="1"/>
</dbReference>
<feature type="domain" description="PAS" evidence="16">
    <location>
        <begin position="935"/>
        <end position="1004"/>
    </location>
</feature>
<evidence type="ECO:0000313" key="19">
    <source>
        <dbReference type="Proteomes" id="UP000582837"/>
    </source>
</evidence>
<feature type="domain" description="PAS" evidence="16">
    <location>
        <begin position="1185"/>
        <end position="1255"/>
    </location>
</feature>
<evidence type="ECO:0000259" key="15">
    <source>
        <dbReference type="PROSITE" id="PS50110"/>
    </source>
</evidence>
<evidence type="ECO:0000256" key="9">
    <source>
        <dbReference type="ARBA" id="ARBA00022840"/>
    </source>
</evidence>
<feature type="domain" description="PAS" evidence="16">
    <location>
        <begin position="810"/>
        <end position="880"/>
    </location>
</feature>
<dbReference type="InterPro" id="IPR003661">
    <property type="entry name" value="HisK_dim/P_dom"/>
</dbReference>
<dbReference type="Gene3D" id="3.30.450.40">
    <property type="match status" value="1"/>
</dbReference>
<keyword evidence="19" id="KW-1185">Reference proteome</keyword>
<dbReference type="PROSITE" id="PS50113">
    <property type="entry name" value="PAC"/>
    <property type="match status" value="4"/>
</dbReference>
<evidence type="ECO:0000259" key="14">
    <source>
        <dbReference type="PROSITE" id="PS50109"/>
    </source>
</evidence>
<dbReference type="Gene3D" id="1.10.287.130">
    <property type="match status" value="1"/>
</dbReference>
<evidence type="ECO:0000256" key="1">
    <source>
        <dbReference type="ARBA" id="ARBA00000085"/>
    </source>
</evidence>
<dbReference type="Pfam" id="PF00072">
    <property type="entry name" value="Response_reg"/>
    <property type="match status" value="1"/>
</dbReference>
<dbReference type="PROSITE" id="PS50110">
    <property type="entry name" value="RESPONSE_REGULATORY"/>
    <property type="match status" value="1"/>
</dbReference>
<dbReference type="GO" id="GO:0000155">
    <property type="term" value="F:phosphorelay sensor kinase activity"/>
    <property type="evidence" value="ECO:0007669"/>
    <property type="project" value="InterPro"/>
</dbReference>
<feature type="modified residue" description="4-aspartylphosphate" evidence="12">
    <location>
        <position position="1626"/>
    </location>
</feature>
<comment type="caution">
    <text evidence="18">The sequence shown here is derived from an EMBL/GenBank/DDBJ whole genome shotgun (WGS) entry which is preliminary data.</text>
</comment>
<evidence type="ECO:0000256" key="4">
    <source>
        <dbReference type="ARBA" id="ARBA00022553"/>
    </source>
</evidence>
<dbReference type="PRINTS" id="PR00344">
    <property type="entry name" value="BCTRLSENSOR"/>
</dbReference>
<comment type="subcellular location">
    <subcellularLocation>
        <location evidence="2">Membrane</location>
    </subcellularLocation>
</comment>
<evidence type="ECO:0000256" key="10">
    <source>
        <dbReference type="ARBA" id="ARBA00022989"/>
    </source>
</evidence>
<dbReference type="Pfam" id="PF08447">
    <property type="entry name" value="PAS_3"/>
    <property type="match status" value="7"/>
</dbReference>
<dbReference type="InterPro" id="IPR000014">
    <property type="entry name" value="PAS"/>
</dbReference>
<evidence type="ECO:0000256" key="7">
    <source>
        <dbReference type="ARBA" id="ARBA00022741"/>
    </source>
</evidence>
<dbReference type="SUPFAM" id="SSF55874">
    <property type="entry name" value="ATPase domain of HSP90 chaperone/DNA topoisomerase II/histidine kinase"/>
    <property type="match status" value="1"/>
</dbReference>
<keyword evidence="6" id="KW-0812">Transmembrane</keyword>